<sequence length="460" mass="52215">MDSEKVPKATLQEIIPKDFEVLKVLGEGVYGKVLKCVKRGTKMEVAIKIPHNKAQRLKEEMATALGVMCDYGIIHTDIKTDNIMVSDHTSQQLQFKLIDFGLAMYLDSVKPGTTVACLPLRAPEVILGLRFNAAVDMWSLGVTVVELMLKKPLFTPSCEFEALKAIVKVLGSLPQRMLNKSQDTPKYFLVDVNGWRLRKTEDYEKRFGLHKYQIKNSYSEKFSSLRQLLKKDYKMQNPLQTEELDSCIDLLKKMVDVDDVTRITPGQIHLHPFISTCWKKAPESCCSSLEAENKPERKQQSSDSDSDYESESFVSLDIQMLLPREFFLITCLGEGNFGQIVLCNKMDTKQLASTALKALKFMQIIVTDLTLDTIWLRTRDPIKVKLIDFSSSIHTTAAKKGRILQKHVNCRAPEVILGLPLSEAIDVWSLANVTATMLLGYSIFPEQSEFETVRHFRTMF</sequence>
<keyword evidence="2" id="KW-0808">Transferase</keyword>
<dbReference type="SMART" id="SM00220">
    <property type="entry name" value="S_TKc"/>
    <property type="match status" value="1"/>
</dbReference>
<dbReference type="Pfam" id="PF00069">
    <property type="entry name" value="Pkinase"/>
    <property type="match status" value="2"/>
</dbReference>
<evidence type="ECO:0000256" key="5">
    <source>
        <dbReference type="ARBA" id="ARBA00022840"/>
    </source>
</evidence>
<keyword evidence="3 6" id="KW-0547">Nucleotide-binding</keyword>
<feature type="domain" description="Protein kinase" evidence="8">
    <location>
        <begin position="1"/>
        <end position="274"/>
    </location>
</feature>
<dbReference type="GO" id="GO:0007224">
    <property type="term" value="P:smoothened signaling pathway"/>
    <property type="evidence" value="ECO:0007669"/>
    <property type="project" value="TreeGrafter"/>
</dbReference>
<evidence type="ECO:0000256" key="4">
    <source>
        <dbReference type="ARBA" id="ARBA00022777"/>
    </source>
</evidence>
<dbReference type="PROSITE" id="PS00107">
    <property type="entry name" value="PROTEIN_KINASE_ATP"/>
    <property type="match status" value="1"/>
</dbReference>
<protein>
    <recommendedName>
        <fullName evidence="8">Protein kinase domain-containing protein</fullName>
    </recommendedName>
</protein>
<dbReference type="Gene3D" id="1.10.510.10">
    <property type="entry name" value="Transferase(Phosphotransferase) domain 1"/>
    <property type="match status" value="2"/>
</dbReference>
<feature type="binding site" evidence="6">
    <location>
        <position position="48"/>
    </location>
    <ligand>
        <name>ATP</name>
        <dbReference type="ChEBI" id="CHEBI:30616"/>
    </ligand>
</feature>
<dbReference type="GO" id="GO:0045944">
    <property type="term" value="P:positive regulation of transcription by RNA polymerase II"/>
    <property type="evidence" value="ECO:0007669"/>
    <property type="project" value="TreeGrafter"/>
</dbReference>
<evidence type="ECO:0000256" key="1">
    <source>
        <dbReference type="ARBA" id="ARBA00022527"/>
    </source>
</evidence>
<organism evidence="9 10">
    <name type="scientific">Knipowitschia caucasica</name>
    <name type="common">Caucasian dwarf goby</name>
    <name type="synonym">Pomatoschistus caucasicus</name>
    <dbReference type="NCBI Taxonomy" id="637954"/>
    <lineage>
        <taxon>Eukaryota</taxon>
        <taxon>Metazoa</taxon>
        <taxon>Chordata</taxon>
        <taxon>Craniata</taxon>
        <taxon>Vertebrata</taxon>
        <taxon>Euteleostomi</taxon>
        <taxon>Actinopterygii</taxon>
        <taxon>Neopterygii</taxon>
        <taxon>Teleostei</taxon>
        <taxon>Neoteleostei</taxon>
        <taxon>Acanthomorphata</taxon>
        <taxon>Gobiaria</taxon>
        <taxon>Gobiiformes</taxon>
        <taxon>Gobioidei</taxon>
        <taxon>Gobiidae</taxon>
        <taxon>Gobiinae</taxon>
        <taxon>Knipowitschia</taxon>
    </lineage>
</organism>
<dbReference type="GO" id="GO:0042771">
    <property type="term" value="P:intrinsic apoptotic signaling pathway in response to DNA damage by p53 class mediator"/>
    <property type="evidence" value="ECO:0007669"/>
    <property type="project" value="TreeGrafter"/>
</dbReference>
<dbReference type="InterPro" id="IPR008271">
    <property type="entry name" value="Ser/Thr_kinase_AS"/>
</dbReference>
<dbReference type="InterPro" id="IPR050494">
    <property type="entry name" value="Ser_Thr_dual-spec_kinase"/>
</dbReference>
<dbReference type="PROSITE" id="PS00108">
    <property type="entry name" value="PROTEIN_KINASE_ST"/>
    <property type="match status" value="1"/>
</dbReference>
<keyword evidence="4" id="KW-0418">Kinase</keyword>
<accession>A0AAV2JW35</accession>
<reference evidence="9 10" key="1">
    <citation type="submission" date="2024-04" db="EMBL/GenBank/DDBJ databases">
        <authorList>
            <person name="Waldvogel A.-M."/>
            <person name="Schoenle A."/>
        </authorList>
    </citation>
    <scope>NUCLEOTIDE SEQUENCE [LARGE SCALE GENOMIC DNA]</scope>
</reference>
<dbReference type="PANTHER" id="PTHR24058:SF17">
    <property type="entry name" value="HOMEODOMAIN INTERACTING PROTEIN KINASE, ISOFORM D"/>
    <property type="match status" value="1"/>
</dbReference>
<keyword evidence="5 6" id="KW-0067">ATP-binding</keyword>
<keyword evidence="10" id="KW-1185">Reference proteome</keyword>
<evidence type="ECO:0000313" key="10">
    <source>
        <dbReference type="Proteomes" id="UP001497482"/>
    </source>
</evidence>
<dbReference type="PANTHER" id="PTHR24058">
    <property type="entry name" value="DUAL SPECIFICITY PROTEIN KINASE"/>
    <property type="match status" value="1"/>
</dbReference>
<dbReference type="GO" id="GO:0003714">
    <property type="term" value="F:transcription corepressor activity"/>
    <property type="evidence" value="ECO:0007669"/>
    <property type="project" value="TreeGrafter"/>
</dbReference>
<dbReference type="GO" id="GO:0005524">
    <property type="term" value="F:ATP binding"/>
    <property type="evidence" value="ECO:0007669"/>
    <property type="project" value="UniProtKB-UniRule"/>
</dbReference>
<dbReference type="GO" id="GO:0005737">
    <property type="term" value="C:cytoplasm"/>
    <property type="evidence" value="ECO:0007669"/>
    <property type="project" value="TreeGrafter"/>
</dbReference>
<dbReference type="InterPro" id="IPR000719">
    <property type="entry name" value="Prot_kinase_dom"/>
</dbReference>
<proteinExistence type="inferred from homology"/>
<dbReference type="GO" id="GO:0046332">
    <property type="term" value="F:SMAD binding"/>
    <property type="evidence" value="ECO:0007669"/>
    <property type="project" value="TreeGrafter"/>
</dbReference>
<keyword evidence="1 7" id="KW-0723">Serine/threonine-protein kinase</keyword>
<evidence type="ECO:0000259" key="8">
    <source>
        <dbReference type="PROSITE" id="PS50011"/>
    </source>
</evidence>
<dbReference type="GO" id="GO:0004674">
    <property type="term" value="F:protein serine/threonine kinase activity"/>
    <property type="evidence" value="ECO:0007669"/>
    <property type="project" value="UniProtKB-KW"/>
</dbReference>
<dbReference type="InterPro" id="IPR017441">
    <property type="entry name" value="Protein_kinase_ATP_BS"/>
</dbReference>
<dbReference type="GO" id="GO:0004713">
    <property type="term" value="F:protein tyrosine kinase activity"/>
    <property type="evidence" value="ECO:0007669"/>
    <property type="project" value="TreeGrafter"/>
</dbReference>
<dbReference type="InterPro" id="IPR011009">
    <property type="entry name" value="Kinase-like_dom_sf"/>
</dbReference>
<dbReference type="PROSITE" id="PS50011">
    <property type="entry name" value="PROTEIN_KINASE_DOM"/>
    <property type="match status" value="1"/>
</dbReference>
<evidence type="ECO:0000313" key="9">
    <source>
        <dbReference type="EMBL" id="CAL1581953.1"/>
    </source>
</evidence>
<dbReference type="EMBL" id="OZ035837">
    <property type="protein sequence ID" value="CAL1581953.1"/>
    <property type="molecule type" value="Genomic_DNA"/>
</dbReference>
<dbReference type="GO" id="GO:0003713">
    <property type="term" value="F:transcription coactivator activity"/>
    <property type="evidence" value="ECO:0007669"/>
    <property type="project" value="TreeGrafter"/>
</dbReference>
<dbReference type="SUPFAM" id="SSF56112">
    <property type="entry name" value="Protein kinase-like (PK-like)"/>
    <property type="match status" value="2"/>
</dbReference>
<name>A0AAV2JW35_KNICA</name>
<evidence type="ECO:0000256" key="7">
    <source>
        <dbReference type="RuleBase" id="RU000304"/>
    </source>
</evidence>
<evidence type="ECO:0000256" key="3">
    <source>
        <dbReference type="ARBA" id="ARBA00022741"/>
    </source>
</evidence>
<dbReference type="GO" id="GO:0016605">
    <property type="term" value="C:PML body"/>
    <property type="evidence" value="ECO:0007669"/>
    <property type="project" value="TreeGrafter"/>
</dbReference>
<dbReference type="AlphaFoldDB" id="A0AAV2JW35"/>
<dbReference type="Proteomes" id="UP001497482">
    <property type="component" value="Chromosome 15"/>
</dbReference>
<evidence type="ECO:0000256" key="2">
    <source>
        <dbReference type="ARBA" id="ARBA00022679"/>
    </source>
</evidence>
<gene>
    <name evidence="9" type="ORF">KC01_LOCUS12662</name>
</gene>
<comment type="similarity">
    <text evidence="7">Belongs to the protein kinase superfamily.</text>
</comment>
<evidence type="ECO:0000256" key="6">
    <source>
        <dbReference type="PROSITE-ProRule" id="PRU10141"/>
    </source>
</evidence>